<dbReference type="PROSITE" id="PS50975">
    <property type="entry name" value="ATP_GRASP"/>
    <property type="match status" value="1"/>
</dbReference>
<dbReference type="GO" id="GO:0046872">
    <property type="term" value="F:metal ion binding"/>
    <property type="evidence" value="ECO:0007669"/>
    <property type="project" value="InterPro"/>
</dbReference>
<evidence type="ECO:0000313" key="2">
    <source>
        <dbReference type="Proteomes" id="UP000017429"/>
    </source>
</evidence>
<gene>
    <name evidence="1" type="ORF">N508_001049</name>
</gene>
<organism evidence="1 2">
    <name type="scientific">Mucispirillum schaedleri ASF457</name>
    <dbReference type="NCBI Taxonomy" id="1379858"/>
    <lineage>
        <taxon>Bacteria</taxon>
        <taxon>Pseudomonadati</taxon>
        <taxon>Deferribacterota</taxon>
        <taxon>Deferribacteres</taxon>
        <taxon>Deferribacterales</taxon>
        <taxon>Mucispirillaceae</taxon>
        <taxon>Mucispirillum</taxon>
    </lineage>
</organism>
<dbReference type="Proteomes" id="UP000017429">
    <property type="component" value="Chromosome"/>
</dbReference>
<sequence>MKYIVSLGAGEEQAFAINTAMSKGLKVIAFDMKECDYSLVKPDLFYNISIHEKEKIADILSQYDICGVLPSPVGRNVVTAGYLNDYFGLKGPSFSCCDICSDKLKNNKYLEKNGLAFPQIYQKDNIVFPAILKPQFGSGSKDVQIVYNENELDEVYNKYDGSYGEYLIQEYIQGVEYGCDIVIGGGEFHFLNIRSKQITPEPYRQELAYIMPANISNQDYNTIYNILNIYINNMNIDSAVFHADIILKNNEAYIIDISPRAAGLNITSKLIISSCGFNIYDYYINQLLNKPNPKISKSNSYTLLQYIPFENMCVDKDLDISYIQNKYKIIYMEYNIIKNQYIGKITNTSHVLNRGFYIIENQSLEELYIQNNKILDELTGGIVNE</sequence>
<proteinExistence type="predicted"/>
<dbReference type="PANTHER" id="PTHR43585">
    <property type="entry name" value="FUMIPYRROLE BIOSYNTHESIS PROTEIN C"/>
    <property type="match status" value="1"/>
</dbReference>
<dbReference type="GO" id="GO:0005524">
    <property type="term" value="F:ATP binding"/>
    <property type="evidence" value="ECO:0007669"/>
    <property type="project" value="UniProtKB-UniRule"/>
</dbReference>
<dbReference type="Gene3D" id="3.40.50.20">
    <property type="match status" value="1"/>
</dbReference>
<dbReference type="OrthoDB" id="9803907at2"/>
<dbReference type="KEGG" id="msch:N508_001049"/>
<dbReference type="PANTHER" id="PTHR43585:SF2">
    <property type="entry name" value="ATP-GRASP ENZYME FSQD"/>
    <property type="match status" value="1"/>
</dbReference>
<dbReference type="RefSeq" id="WP_023275344.1">
    <property type="nucleotide sequence ID" value="NZ_CP097562.1"/>
</dbReference>
<dbReference type="InterPro" id="IPR011761">
    <property type="entry name" value="ATP-grasp"/>
</dbReference>
<dbReference type="Gene3D" id="3.30.470.20">
    <property type="entry name" value="ATP-grasp fold, B domain"/>
    <property type="match status" value="1"/>
</dbReference>
<dbReference type="InterPro" id="IPR052032">
    <property type="entry name" value="ATP-dep_AA_Ligase"/>
</dbReference>
<evidence type="ECO:0000313" key="1">
    <source>
        <dbReference type="EMBL" id="USF23974.1"/>
    </source>
</evidence>
<dbReference type="EMBL" id="CP097562">
    <property type="protein sequence ID" value="USF23974.1"/>
    <property type="molecule type" value="Genomic_DNA"/>
</dbReference>
<dbReference type="AlphaFoldDB" id="V2QI04"/>
<reference evidence="1" key="1">
    <citation type="journal article" date="2014" name="Genome Announc.">
        <title>Draft genome sequences of the altered schaedler flora, a defined bacterial community from gnotobiotic mice.</title>
        <authorList>
            <person name="Wannemuehler M.J."/>
            <person name="Overstreet A.M."/>
            <person name="Ward D.V."/>
            <person name="Phillips G.J."/>
        </authorList>
    </citation>
    <scope>NUCLEOTIDE SEQUENCE</scope>
    <source>
        <strain evidence="1">ASF457</strain>
    </source>
</reference>
<protein>
    <submittedName>
        <fullName evidence="1">Uncharacterized protein</fullName>
    </submittedName>
</protein>
<reference evidence="1" key="3">
    <citation type="submission" date="2022-06" db="EMBL/GenBank/DDBJ databases">
        <title>Resources to Facilitate Use of the Altered Schaedler Flora (ASF) Mouse Model to Study Microbiome Function.</title>
        <authorList>
            <person name="Proctor A."/>
            <person name="Parvinroo S."/>
            <person name="Richie T."/>
            <person name="Jia X."/>
            <person name="Lee S.T.M."/>
            <person name="Karp P.D."/>
            <person name="Paley S."/>
            <person name="Kostic A.D."/>
            <person name="Pierre J.F."/>
            <person name="Wannemuehler M.J."/>
            <person name="Phillips G.J."/>
        </authorList>
    </citation>
    <scope>NUCLEOTIDE SEQUENCE</scope>
    <source>
        <strain evidence="1">ASF457</strain>
    </source>
</reference>
<name>V2QI04_9BACT</name>
<dbReference type="eggNOG" id="COG0027">
    <property type="taxonomic scope" value="Bacteria"/>
</dbReference>
<keyword evidence="2" id="KW-1185">Reference proteome</keyword>
<accession>V2QI04</accession>
<reference evidence="1" key="2">
    <citation type="submission" date="2022-05" db="EMBL/GenBank/DDBJ databases">
        <authorList>
            <person name="Proctor A.L."/>
            <person name="Phillips G.J."/>
            <person name="Wannemuehler M.J."/>
        </authorList>
    </citation>
    <scope>NUCLEOTIDE SEQUENCE</scope>
    <source>
        <strain evidence="1">ASF457</strain>
    </source>
</reference>
<dbReference type="InterPro" id="IPR003806">
    <property type="entry name" value="ATP-grasp_PylC-type"/>
</dbReference>
<dbReference type="Pfam" id="PF02655">
    <property type="entry name" value="ATP-grasp_3"/>
    <property type="match status" value="1"/>
</dbReference>
<dbReference type="SUPFAM" id="SSF56059">
    <property type="entry name" value="Glutathione synthetase ATP-binding domain-like"/>
    <property type="match status" value="1"/>
</dbReference>